<keyword evidence="1" id="KW-0479">Metal-binding</keyword>
<protein>
    <submittedName>
        <fullName evidence="3">Cobalamin biosynthesis protein CbiX</fullName>
    </submittedName>
</protein>
<name>A0A178MAR2_9CHLR</name>
<comment type="caution">
    <text evidence="3">The sequence shown here is derived from an EMBL/GenBank/DDBJ whole genome shotgun (WGS) entry which is preliminary data.</text>
</comment>
<dbReference type="EMBL" id="LWQS01000050">
    <property type="protein sequence ID" value="OAN45871.1"/>
    <property type="molecule type" value="Genomic_DNA"/>
</dbReference>
<dbReference type="CDD" id="cd03414">
    <property type="entry name" value="CbiX_SirB_C"/>
    <property type="match status" value="1"/>
</dbReference>
<dbReference type="InterPro" id="IPR050963">
    <property type="entry name" value="Sirohydro_Cobaltochel/CbiX"/>
</dbReference>
<sequence>MTDTALLLIGHGTDDAAGVEEYHQLAALVQQRLDLFVQPCFLELADPPIGQAIDACARAGYQRIVALPLLLGAAGHQKNDIPVALREARARWPELTIHYGAPLGVQYSLLKALGDRLAEAEAAAPPVPRAETALALIGRGSSDPDSNADVARMARLLWEGRGYARVLYGFYSITTPRVPETIDACIALGARRVMIIPYLIFTGRILQRIEQQVIAARQRYPDHDLVLTGHLGLHEGVIAAIEQRFREAVQGQAAVNCDVCKYRRLFPGFTADFGRPQTSDHDHGLRGEPPARGIEAILPPRYRGGRPVSAAPMTAAPLVFDEQGQVAWDRVWGGDDPNNPFCELALAGGPPHRGTLLEPVDPATVQADPAGYAHVIAELSRALTMVTDLPVKTDVAPGWIGLVCESEEMAIWLLRAIIVENVSVRREDRVLLLPAGPQFRLEAEIKNVVTAVAKTYHYWKEHIRQ</sequence>
<evidence type="ECO:0000256" key="2">
    <source>
        <dbReference type="ARBA" id="ARBA00023239"/>
    </source>
</evidence>
<dbReference type="InterPro" id="IPR002762">
    <property type="entry name" value="CbiX-like"/>
</dbReference>
<keyword evidence="2" id="KW-0456">Lyase</keyword>
<keyword evidence="4" id="KW-1185">Reference proteome</keyword>
<dbReference type="GO" id="GO:0046872">
    <property type="term" value="F:metal ion binding"/>
    <property type="evidence" value="ECO:0007669"/>
    <property type="project" value="UniProtKB-KW"/>
</dbReference>
<organism evidence="3 4">
    <name type="scientific">Chloroflexus islandicus</name>
    <dbReference type="NCBI Taxonomy" id="1707952"/>
    <lineage>
        <taxon>Bacteria</taxon>
        <taxon>Bacillati</taxon>
        <taxon>Chloroflexota</taxon>
        <taxon>Chloroflexia</taxon>
        <taxon>Chloroflexales</taxon>
        <taxon>Chloroflexineae</taxon>
        <taxon>Chloroflexaceae</taxon>
        <taxon>Chloroflexus</taxon>
    </lineage>
</organism>
<dbReference type="SUPFAM" id="SSF53800">
    <property type="entry name" value="Chelatase"/>
    <property type="match status" value="1"/>
</dbReference>
<evidence type="ECO:0000256" key="1">
    <source>
        <dbReference type="ARBA" id="ARBA00022723"/>
    </source>
</evidence>
<proteinExistence type="predicted"/>
<dbReference type="Proteomes" id="UP000078287">
    <property type="component" value="Unassembled WGS sequence"/>
</dbReference>
<gene>
    <name evidence="3" type="ORF">A6A03_13515</name>
</gene>
<dbReference type="AlphaFoldDB" id="A0A178MAR2"/>
<dbReference type="PANTHER" id="PTHR33542">
    <property type="entry name" value="SIROHYDROCHLORIN FERROCHELATASE, CHLOROPLASTIC"/>
    <property type="match status" value="1"/>
</dbReference>
<reference evidence="3 4" key="1">
    <citation type="submission" date="2016-04" db="EMBL/GenBank/DDBJ databases">
        <title>Chloroflexus islandicus sp. nov., a thermophilic filamentous anoxygenic phototrophic bacterium from geyser Strokkur (Iceland).</title>
        <authorList>
            <person name="Gaisin V.A."/>
            <person name="Kalashnikov A.M."/>
            <person name="Sukhacheva M.V."/>
            <person name="Grouzdev D.S."/>
            <person name="Ivanov T.M."/>
            <person name="Kuznetsov B."/>
            <person name="Gorlenko V.M."/>
        </authorList>
    </citation>
    <scope>NUCLEOTIDE SEQUENCE [LARGE SCALE GENOMIC DNA]</scope>
    <source>
        <strain evidence="4">isl-2</strain>
    </source>
</reference>
<dbReference type="RefSeq" id="WP_066786928.1">
    <property type="nucleotide sequence ID" value="NZ_LWQS01000050.1"/>
</dbReference>
<dbReference type="GO" id="GO:0016829">
    <property type="term" value="F:lyase activity"/>
    <property type="evidence" value="ECO:0007669"/>
    <property type="project" value="UniProtKB-KW"/>
</dbReference>
<dbReference type="PANTHER" id="PTHR33542:SF3">
    <property type="entry name" value="SIROHYDROCHLORIN FERROCHELATASE, CHLOROPLASTIC"/>
    <property type="match status" value="1"/>
</dbReference>
<dbReference type="Pfam" id="PF01903">
    <property type="entry name" value="CbiX"/>
    <property type="match status" value="2"/>
</dbReference>
<evidence type="ECO:0000313" key="4">
    <source>
        <dbReference type="Proteomes" id="UP000078287"/>
    </source>
</evidence>
<accession>A0A178MAR2</accession>
<dbReference type="Gene3D" id="3.40.50.1400">
    <property type="match status" value="2"/>
</dbReference>
<dbReference type="STRING" id="1707952.A6A03_13515"/>
<dbReference type="OrthoDB" id="9797895at2"/>
<dbReference type="CDD" id="cd03416">
    <property type="entry name" value="CbiX_SirB_N"/>
    <property type="match status" value="1"/>
</dbReference>
<evidence type="ECO:0000313" key="3">
    <source>
        <dbReference type="EMBL" id="OAN45871.1"/>
    </source>
</evidence>